<dbReference type="Pfam" id="PF03262">
    <property type="entry name" value="Corona_6B_7B"/>
    <property type="match status" value="1"/>
</dbReference>
<evidence type="ECO:0000256" key="2">
    <source>
        <dbReference type="ARBA" id="ARBA00022729"/>
    </source>
</evidence>
<organism evidence="4">
    <name type="scientific">Feline coronavirus</name>
    <dbReference type="NCBI Taxonomy" id="12663"/>
    <lineage>
        <taxon>Viruses</taxon>
        <taxon>Riboviria</taxon>
        <taxon>Orthornavirae</taxon>
        <taxon>Pisuviricota</taxon>
        <taxon>Pisoniviricetes</taxon>
        <taxon>Nidovirales</taxon>
        <taxon>Cornidovirineae</taxon>
        <taxon>Coronaviridae</taxon>
        <taxon>Orthocoronavirinae</taxon>
        <taxon>Alphacoronavirus</taxon>
        <taxon>Tegacovirus</taxon>
        <taxon>Alphacoronavirus suis</taxon>
        <taxon>Alphacoronavirus 1</taxon>
    </lineage>
</organism>
<dbReference type="EMBL" id="KJ665783">
    <property type="protein sequence ID" value="AIL54073.1"/>
    <property type="molecule type" value="Genomic_RNA"/>
</dbReference>
<name>A0A077EQY2_9ALPC</name>
<evidence type="ECO:0000256" key="3">
    <source>
        <dbReference type="ARBA" id="ARBA00030061"/>
    </source>
</evidence>
<keyword evidence="2" id="KW-0732">Signal</keyword>
<sequence>MIVVLLVCVFLANGIKAVDVQHDPHEHPVLTWELLQHFVGHTLYITTHQTLALPLGSRVECESVEGFNCTWPGFQNPAQDHIDFYFDLSNPFYSFVDNFYIVGEGNYRINLRLVGAVPKQKRLNVGCHQSFAVDLPFGTQIYHDKDFQYPVEGGHLECTHRVYFVKYCPHNMHGYCFNEKLKVYDLKQLRSKKVFDKLNQHHKTEL</sequence>
<dbReference type="InterPro" id="IPR004945">
    <property type="entry name" value="Corona_6B_7B"/>
</dbReference>
<evidence type="ECO:0000256" key="1">
    <source>
        <dbReference type="ARBA" id="ARBA00019862"/>
    </source>
</evidence>
<evidence type="ECO:0000313" key="4">
    <source>
        <dbReference type="EMBL" id="AIL54073.1"/>
    </source>
</evidence>
<reference evidence="4" key="1">
    <citation type="journal article" date="2014" name="Vet. Microbiol.">
        <title>Mutations of 3c and spike protein genes correlate with the occurrence of feline infectious peritonitis.</title>
        <authorList>
            <person name="Bank-Wolf B.R."/>
            <person name="Stallkamp I."/>
            <person name="Wiese S."/>
            <person name="Moritz A."/>
            <person name="Tekes G."/>
            <person name="Thiel H.J."/>
        </authorList>
    </citation>
    <scope>NUCLEOTIDE SEQUENCE</scope>
    <source>
        <strain evidence="4">FECV20</strain>
    </source>
</reference>
<proteinExistence type="predicted"/>
<reference evidence="4" key="2">
    <citation type="submission" date="2014-04" db="EMBL/GenBank/DDBJ databases">
        <authorList>
            <person name="Bank-Wolf B."/>
            <person name="Stallkamp I."/>
            <person name="Wiese S."/>
            <person name="Moritz A."/>
            <person name="Tekes G."/>
            <person name="Thiel H.-J."/>
        </authorList>
    </citation>
    <scope>NUCLEOTIDE SEQUENCE</scope>
    <source>
        <strain evidence="4">FECV20</strain>
    </source>
</reference>
<accession>A0A077EQY2</accession>
<protein>
    <recommendedName>
        <fullName evidence="1">Non-structural protein 7b</fullName>
    </recommendedName>
    <alternativeName>
        <fullName evidence="3">Accessory protein 7b</fullName>
    </alternativeName>
</protein>